<comment type="caution">
    <text evidence="2">The sequence shown here is derived from an EMBL/GenBank/DDBJ whole genome shotgun (WGS) entry which is preliminary data.</text>
</comment>
<protein>
    <recommendedName>
        <fullName evidence="4">Transmembrane protein</fullName>
    </recommendedName>
</protein>
<name>A0A327JSQ3_9HYPH</name>
<evidence type="ECO:0000256" key="1">
    <source>
        <dbReference type="SAM" id="Phobius"/>
    </source>
</evidence>
<feature type="transmembrane region" description="Helical" evidence="1">
    <location>
        <begin position="76"/>
        <end position="98"/>
    </location>
</feature>
<evidence type="ECO:0000313" key="3">
    <source>
        <dbReference type="Proteomes" id="UP000249299"/>
    </source>
</evidence>
<keyword evidence="3" id="KW-1185">Reference proteome</keyword>
<dbReference type="Proteomes" id="UP000249299">
    <property type="component" value="Unassembled WGS sequence"/>
</dbReference>
<reference evidence="2 3" key="1">
    <citation type="submission" date="2017-07" db="EMBL/GenBank/DDBJ databases">
        <title>Draft Genome Sequences of Select Purple Nonsulfur Bacteria.</title>
        <authorList>
            <person name="Lasarre B."/>
            <person name="Mckinlay J.B."/>
        </authorList>
    </citation>
    <scope>NUCLEOTIDE SEQUENCE [LARGE SCALE GENOMIC DNA]</scope>
    <source>
        <strain evidence="2 3">DSM 11290</strain>
    </source>
</reference>
<feature type="transmembrane region" description="Helical" evidence="1">
    <location>
        <begin position="7"/>
        <end position="26"/>
    </location>
</feature>
<keyword evidence="1" id="KW-0812">Transmembrane</keyword>
<feature type="transmembrane region" description="Helical" evidence="1">
    <location>
        <begin position="104"/>
        <end position="127"/>
    </location>
</feature>
<gene>
    <name evidence="2" type="ORF">CH339_06230</name>
</gene>
<dbReference type="RefSeq" id="WP_111433477.1">
    <property type="nucleotide sequence ID" value="NZ_JACIGG010000010.1"/>
</dbReference>
<evidence type="ECO:0008006" key="4">
    <source>
        <dbReference type="Google" id="ProtNLM"/>
    </source>
</evidence>
<keyword evidence="1" id="KW-1133">Transmembrane helix</keyword>
<dbReference type="OrthoDB" id="9811032at2"/>
<feature type="transmembrane region" description="Helical" evidence="1">
    <location>
        <begin position="46"/>
        <end position="64"/>
    </location>
</feature>
<organism evidence="2 3">
    <name type="scientific">Rhodobium orientis</name>
    <dbReference type="NCBI Taxonomy" id="34017"/>
    <lineage>
        <taxon>Bacteria</taxon>
        <taxon>Pseudomonadati</taxon>
        <taxon>Pseudomonadota</taxon>
        <taxon>Alphaproteobacteria</taxon>
        <taxon>Hyphomicrobiales</taxon>
        <taxon>Rhodobiaceae</taxon>
        <taxon>Rhodobium</taxon>
    </lineage>
</organism>
<evidence type="ECO:0000313" key="2">
    <source>
        <dbReference type="EMBL" id="RAI28483.1"/>
    </source>
</evidence>
<accession>A0A327JSQ3</accession>
<keyword evidence="1" id="KW-0472">Membrane</keyword>
<proteinExistence type="predicted"/>
<dbReference type="AlphaFoldDB" id="A0A327JSQ3"/>
<dbReference type="EMBL" id="NPEV01000009">
    <property type="protein sequence ID" value="RAI28483.1"/>
    <property type="molecule type" value="Genomic_DNA"/>
</dbReference>
<sequence>MLINIPLTVIPLIVYNIIAFGLLGAFPGDPWVAPVFTVEMISDARWTMVIGDLMIAVAIVFLFFEILKATRTTSGSIVDHGLSTLVFILYLIEFLLVAACAHSVFFILTVIALVDVVAGFSITITAARRDFGWGGPNGGM</sequence>